<evidence type="ECO:0000313" key="1">
    <source>
        <dbReference type="EMBL" id="MBD9699169.1"/>
    </source>
</evidence>
<keyword evidence="2" id="KW-1185">Reference proteome</keyword>
<protein>
    <submittedName>
        <fullName evidence="1">Uncharacterized protein</fullName>
    </submittedName>
</protein>
<comment type="caution">
    <text evidence="1">The sequence shown here is derived from an EMBL/GenBank/DDBJ whole genome shotgun (WGS) entry which is preliminary data.</text>
</comment>
<sequence length="83" mass="7846">MSDVHAAPRGHENSLMFDGVAPVAEAASRGDAAMLDAFGAPAPDPSVAPTQLFAGPAAPGALASGALAMVGGAGEVCGPDGCA</sequence>
<reference evidence="1 2" key="1">
    <citation type="submission" date="2020-09" db="EMBL/GenBank/DDBJ databases">
        <title>Flavimobilis rhizosphaerae sp. nov., isolated from rhizosphere soil of Spartina alterniflora.</title>
        <authorList>
            <person name="Hanqin C."/>
        </authorList>
    </citation>
    <scope>NUCLEOTIDE SEQUENCE [LARGE SCALE GENOMIC DNA]</scope>
    <source>
        <strain evidence="1 2">GY 10621</strain>
    </source>
</reference>
<dbReference type="EMBL" id="JACZDF010000003">
    <property type="protein sequence ID" value="MBD9699169.1"/>
    <property type="molecule type" value="Genomic_DNA"/>
</dbReference>
<dbReference type="RefSeq" id="WP_192279030.1">
    <property type="nucleotide sequence ID" value="NZ_JACZDF010000003.1"/>
</dbReference>
<dbReference type="Proteomes" id="UP000642107">
    <property type="component" value="Unassembled WGS sequence"/>
</dbReference>
<accession>A0ABR9DPW8</accession>
<gene>
    <name evidence="1" type="ORF">IGS67_06645</name>
</gene>
<organism evidence="1 2">
    <name type="scientific">Flavimobilis rhizosphaerae</name>
    <dbReference type="NCBI Taxonomy" id="2775421"/>
    <lineage>
        <taxon>Bacteria</taxon>
        <taxon>Bacillati</taxon>
        <taxon>Actinomycetota</taxon>
        <taxon>Actinomycetes</taxon>
        <taxon>Micrococcales</taxon>
        <taxon>Jonesiaceae</taxon>
        <taxon>Flavimobilis</taxon>
    </lineage>
</organism>
<name>A0ABR9DPW8_9MICO</name>
<evidence type="ECO:0000313" key="2">
    <source>
        <dbReference type="Proteomes" id="UP000642107"/>
    </source>
</evidence>
<proteinExistence type="predicted"/>